<evidence type="ECO:0000313" key="2">
    <source>
        <dbReference type="Proteomes" id="UP000270866"/>
    </source>
</evidence>
<reference evidence="1 2" key="1">
    <citation type="journal article" date="2018" name="Sci. Rep.">
        <title>Characterisation of pathogen-specific regions and novel effector candidates in Fusarium oxysporum f. sp. cepae.</title>
        <authorList>
            <person name="Armitage A.D."/>
            <person name="Taylor A."/>
            <person name="Sobczyk M.K."/>
            <person name="Baxter L."/>
            <person name="Greenfield B.P."/>
            <person name="Bates H.J."/>
            <person name="Wilson F."/>
            <person name="Jackson A.C."/>
            <person name="Ott S."/>
            <person name="Harrison R.J."/>
            <person name="Clarkson J.P."/>
        </authorList>
    </citation>
    <scope>NUCLEOTIDE SEQUENCE [LARGE SCALE GENOMIC DNA]</scope>
    <source>
        <strain evidence="1 2">FoC_Fus2</strain>
    </source>
</reference>
<gene>
    <name evidence="1" type="ORF">BFJ65_g1520</name>
</gene>
<comment type="caution">
    <text evidence="1">The sequence shown here is derived from an EMBL/GenBank/DDBJ whole genome shotgun (WGS) entry which is preliminary data.</text>
</comment>
<protein>
    <submittedName>
        <fullName evidence="1">Uncharacterized protein</fullName>
    </submittedName>
</protein>
<dbReference type="EMBL" id="MRCU01000001">
    <property type="protein sequence ID" value="RKK29604.1"/>
    <property type="molecule type" value="Genomic_DNA"/>
</dbReference>
<proteinExistence type="predicted"/>
<sequence>MGGIVNGAADAVGEMAQQLRSVSTAAGGTIYKLVSDSNQSLAIACGILHRADKKARNEFLSKVTKRFLEVVGQPEATTIKPSLL</sequence>
<name>A0A3L6P7P6_FUSOX</name>
<dbReference type="Proteomes" id="UP000270866">
    <property type="component" value="Chromosome 1"/>
</dbReference>
<dbReference type="AlphaFoldDB" id="A0A3L6P7P6"/>
<accession>A0A3L6P7P6</accession>
<organism evidence="1 2">
    <name type="scientific">Fusarium oxysporum f. sp. cepae</name>
    <dbReference type="NCBI Taxonomy" id="396571"/>
    <lineage>
        <taxon>Eukaryota</taxon>
        <taxon>Fungi</taxon>
        <taxon>Dikarya</taxon>
        <taxon>Ascomycota</taxon>
        <taxon>Pezizomycotina</taxon>
        <taxon>Sordariomycetes</taxon>
        <taxon>Hypocreomycetidae</taxon>
        <taxon>Hypocreales</taxon>
        <taxon>Nectriaceae</taxon>
        <taxon>Fusarium</taxon>
        <taxon>Fusarium oxysporum species complex</taxon>
    </lineage>
</organism>
<evidence type="ECO:0000313" key="1">
    <source>
        <dbReference type="EMBL" id="RKK29604.1"/>
    </source>
</evidence>